<evidence type="ECO:0000313" key="1">
    <source>
        <dbReference type="EMBL" id="CAG8700684.1"/>
    </source>
</evidence>
<sequence length="49" mass="5671">MNTEKEEIPLTAYKAINKEVAERQNKIEKQIEHMGRMLTELLKNSQAAV</sequence>
<dbReference type="Proteomes" id="UP000789342">
    <property type="component" value="Unassembled WGS sequence"/>
</dbReference>
<proteinExistence type="predicted"/>
<feature type="non-terminal residue" evidence="1">
    <location>
        <position position="49"/>
    </location>
</feature>
<name>A0A9N9N4S0_9GLOM</name>
<comment type="caution">
    <text evidence="1">The sequence shown here is derived from an EMBL/GenBank/DDBJ whole genome shotgun (WGS) entry which is preliminary data.</text>
</comment>
<accession>A0A9N9N4S0</accession>
<dbReference type="AlphaFoldDB" id="A0A9N9N4S0"/>
<organism evidence="1 2">
    <name type="scientific">Acaulospora morrowiae</name>
    <dbReference type="NCBI Taxonomy" id="94023"/>
    <lineage>
        <taxon>Eukaryota</taxon>
        <taxon>Fungi</taxon>
        <taxon>Fungi incertae sedis</taxon>
        <taxon>Mucoromycota</taxon>
        <taxon>Glomeromycotina</taxon>
        <taxon>Glomeromycetes</taxon>
        <taxon>Diversisporales</taxon>
        <taxon>Acaulosporaceae</taxon>
        <taxon>Acaulospora</taxon>
    </lineage>
</organism>
<keyword evidence="2" id="KW-1185">Reference proteome</keyword>
<reference evidence="1" key="1">
    <citation type="submission" date="2021-06" db="EMBL/GenBank/DDBJ databases">
        <authorList>
            <person name="Kallberg Y."/>
            <person name="Tangrot J."/>
            <person name="Rosling A."/>
        </authorList>
    </citation>
    <scope>NUCLEOTIDE SEQUENCE</scope>
    <source>
        <strain evidence="1">CL551</strain>
    </source>
</reference>
<gene>
    <name evidence="1" type="ORF">AMORRO_LOCUS12112</name>
</gene>
<protein>
    <submittedName>
        <fullName evidence="1">6654_t:CDS:1</fullName>
    </submittedName>
</protein>
<evidence type="ECO:0000313" key="2">
    <source>
        <dbReference type="Proteomes" id="UP000789342"/>
    </source>
</evidence>
<dbReference type="EMBL" id="CAJVPV010016969">
    <property type="protein sequence ID" value="CAG8700684.1"/>
    <property type="molecule type" value="Genomic_DNA"/>
</dbReference>